<feature type="domain" description="UvrD-like helicase ATP-binding" evidence="15">
    <location>
        <begin position="36"/>
        <end position="379"/>
    </location>
</feature>
<dbReference type="GO" id="GO:0000725">
    <property type="term" value="P:recombinational repair"/>
    <property type="evidence" value="ECO:0007669"/>
    <property type="project" value="TreeGrafter"/>
</dbReference>
<keyword evidence="5 13" id="KW-0067">ATP-binding</keyword>
<dbReference type="InterPro" id="IPR000212">
    <property type="entry name" value="DNA_helicase_UvrD/REP"/>
</dbReference>
<dbReference type="PROSITE" id="PS51217">
    <property type="entry name" value="UVRD_HELICASE_CTER"/>
    <property type="match status" value="1"/>
</dbReference>
<evidence type="ECO:0000256" key="10">
    <source>
        <dbReference type="ARBA" id="ARBA00034808"/>
    </source>
</evidence>
<evidence type="ECO:0000256" key="12">
    <source>
        <dbReference type="ARBA" id="ARBA00048988"/>
    </source>
</evidence>
<dbReference type="InterPro" id="IPR027417">
    <property type="entry name" value="P-loop_NTPase"/>
</dbReference>
<dbReference type="PANTHER" id="PTHR11070">
    <property type="entry name" value="UVRD / RECB / PCRA DNA HELICASE FAMILY MEMBER"/>
    <property type="match status" value="1"/>
</dbReference>
<dbReference type="Proteomes" id="UP000050863">
    <property type="component" value="Unassembled WGS sequence"/>
</dbReference>
<feature type="compositionally biased region" description="Low complexity" evidence="14">
    <location>
        <begin position="794"/>
        <end position="806"/>
    </location>
</feature>
<dbReference type="CDD" id="cd17932">
    <property type="entry name" value="DEXQc_UvrD"/>
    <property type="match status" value="1"/>
</dbReference>
<evidence type="ECO:0000259" key="15">
    <source>
        <dbReference type="PROSITE" id="PS51198"/>
    </source>
</evidence>
<dbReference type="Gene3D" id="3.40.50.300">
    <property type="entry name" value="P-loop containing nucleotide triphosphate hydrolases"/>
    <property type="match status" value="3"/>
</dbReference>
<comment type="catalytic activity">
    <reaction evidence="12">
        <text>ATP + H2O = ADP + phosphate + H(+)</text>
        <dbReference type="Rhea" id="RHEA:13065"/>
        <dbReference type="ChEBI" id="CHEBI:15377"/>
        <dbReference type="ChEBI" id="CHEBI:15378"/>
        <dbReference type="ChEBI" id="CHEBI:30616"/>
        <dbReference type="ChEBI" id="CHEBI:43474"/>
        <dbReference type="ChEBI" id="CHEBI:456216"/>
        <dbReference type="EC" id="5.6.2.4"/>
    </reaction>
</comment>
<dbReference type="STRING" id="280332.CQ12_25965"/>
<accession>A0A0R3L6C3</accession>
<dbReference type="GO" id="GO:0003677">
    <property type="term" value="F:DNA binding"/>
    <property type="evidence" value="ECO:0007669"/>
    <property type="project" value="UniProtKB-KW"/>
</dbReference>
<dbReference type="GO" id="GO:0016887">
    <property type="term" value="F:ATP hydrolysis activity"/>
    <property type="evidence" value="ECO:0007669"/>
    <property type="project" value="RHEA"/>
</dbReference>
<proteinExistence type="inferred from homology"/>
<dbReference type="FunFam" id="3.40.50.300:FF:001890">
    <property type="entry name" value="DNA helicase"/>
    <property type="match status" value="1"/>
</dbReference>
<feature type="region of interest" description="Disordered" evidence="14">
    <location>
        <begin position="1"/>
        <end position="25"/>
    </location>
</feature>
<dbReference type="SUPFAM" id="SSF52540">
    <property type="entry name" value="P-loop containing nucleoside triphosphate hydrolases"/>
    <property type="match status" value="1"/>
</dbReference>
<feature type="region of interest" description="Disordered" evidence="14">
    <location>
        <begin position="301"/>
        <end position="335"/>
    </location>
</feature>
<evidence type="ECO:0000259" key="16">
    <source>
        <dbReference type="PROSITE" id="PS51217"/>
    </source>
</evidence>
<evidence type="ECO:0000256" key="1">
    <source>
        <dbReference type="ARBA" id="ARBA00009922"/>
    </source>
</evidence>
<reference evidence="17 18" key="1">
    <citation type="submission" date="2014-03" db="EMBL/GenBank/DDBJ databases">
        <title>Bradyrhizobium valentinum sp. nov., isolated from effective nodules of Lupinus mariae-josephae, a lupine endemic of basic-lime soils in Eastern Spain.</title>
        <authorList>
            <person name="Duran D."/>
            <person name="Rey L."/>
            <person name="Navarro A."/>
            <person name="Busquets A."/>
            <person name="Imperial J."/>
            <person name="Ruiz-Argueso T."/>
        </authorList>
    </citation>
    <scope>NUCLEOTIDE SEQUENCE [LARGE SCALE GENOMIC DNA]</scope>
    <source>
        <strain evidence="17 18">PAC68</strain>
    </source>
</reference>
<dbReference type="AlphaFoldDB" id="A0A0R3L6C3"/>
<dbReference type="CDD" id="cd18807">
    <property type="entry name" value="SF1_C_UvrD"/>
    <property type="match status" value="1"/>
</dbReference>
<sequence length="880" mass="97410">MTEPSKLPHRGVPEHQPAAGGIAARARAAAGPQYLNGLNPEQRDAVETLDGPVLVLAGAGTGKTRVLTTRIAHILSQGRARPHEILSVTFTNKAAREMKLRLGQMLGQAVEGMPWLGTFHSIGGRILRFHAELVQLKSNFTVLDVDDQVRLLKQLLQAENIDDKRWPARMLAGLIDGWKNRGLTPSQVPAGEAAMFANGKGGKLYATYQERLKILNAADFGDLLLENIRLFRENPDVLRQYQSRFKFILVDEYQDTNVAQYLWLRLLSQAPARPGVPLSAIIPGATESSVIPGRIEDANSDVQSHIEESRDSGSALSAHPGMTEAPATPSSPPKNICCVGDDDQSIYGWRGAEVDNILRFEHDFPGAKVIRLERNYRSTGHILAAASHLIAHNEGRLGKTLRTEDVDGEKVTVTGSWDSEEEARAIGEEIEELQRAGDNLNEVAILVRASFQMREFEDRFVTLGLPYRVIGGPRFYERAEIRDALAYLRVINSPADDLAFERIVNVPKRGLGDATVQLLHDHARKRRMPLFEAARAVVETDELKPKARGSLRELILQFDRWRAQREVTAHTELAEIVLDESGYTEMWQKDRSADAAGRLDNLKELVRSMEEFENLQGFLEHISLVMDRDGGAEEEAVSLMTLHSAKGLEFDNVFLPGWEEGLFPSQRTLDEQGRAGLEEERRLAHVGLTRARRRAKLYFATNRRIHGTWSTTIPSRFLDELPSQNVEITESKGGSGWGGSGGYGPSRFDNVESFGSSYSTPGWQRAQANRNRSQGGRGGQARGGFEESQSSFTGSRSDASGSRGDAFSGGFSRNKRGPMVIEGELVAKSTGTVSEFSLSDRVFHEKFGYGHVVKIDGNKLTIAFDKAGEKKVLDNFVKRT</sequence>
<dbReference type="GO" id="GO:0043138">
    <property type="term" value="F:3'-5' DNA helicase activity"/>
    <property type="evidence" value="ECO:0007669"/>
    <property type="project" value="UniProtKB-EC"/>
</dbReference>
<keyword evidence="4 13" id="KW-0347">Helicase</keyword>
<protein>
    <recommendedName>
        <fullName evidence="10">DNA 3'-5' helicase</fullName>
        <ecNumber evidence="10">5.6.2.4</ecNumber>
    </recommendedName>
    <alternativeName>
        <fullName evidence="11">DNA 3'-5' helicase II</fullName>
    </alternativeName>
</protein>
<dbReference type="Pfam" id="PF00580">
    <property type="entry name" value="UvrD-helicase"/>
    <property type="match status" value="2"/>
</dbReference>
<evidence type="ECO:0000313" key="17">
    <source>
        <dbReference type="EMBL" id="KRR03476.1"/>
    </source>
</evidence>
<evidence type="ECO:0000256" key="9">
    <source>
        <dbReference type="ARBA" id="ARBA00034617"/>
    </source>
</evidence>
<dbReference type="PROSITE" id="PS51198">
    <property type="entry name" value="UVRD_HELICASE_ATP_BIND"/>
    <property type="match status" value="1"/>
</dbReference>
<dbReference type="RefSeq" id="WP_057837708.1">
    <property type="nucleotide sequence ID" value="NZ_LLXZ01000143.1"/>
</dbReference>
<evidence type="ECO:0000256" key="7">
    <source>
        <dbReference type="ARBA" id="ARBA00023235"/>
    </source>
</evidence>
<comment type="similarity">
    <text evidence="1">Belongs to the helicase family. UvrD subfamily.</text>
</comment>
<dbReference type="InterPro" id="IPR014016">
    <property type="entry name" value="UvrD-like_ATP-bd"/>
</dbReference>
<evidence type="ECO:0000256" key="2">
    <source>
        <dbReference type="ARBA" id="ARBA00022741"/>
    </source>
</evidence>
<comment type="function">
    <text evidence="8">Has both ATPase and helicase activities. Unwinds DNA duplexes with 3' to 5' polarity with respect to the bound strand and initiates unwinding most effectively when a single-stranded region is present. Involved in the post-incision events of nucleotide excision repair and methyl-directed mismatch repair.</text>
</comment>
<comment type="catalytic activity">
    <reaction evidence="9">
        <text>Couples ATP hydrolysis with the unwinding of duplex DNA by translocating in the 3'-5' direction.</text>
        <dbReference type="EC" id="5.6.2.4"/>
    </reaction>
</comment>
<dbReference type="FunFam" id="1.10.486.10:FF:000003">
    <property type="entry name" value="ATP-dependent DNA helicase"/>
    <property type="match status" value="1"/>
</dbReference>
<dbReference type="Pfam" id="PF13361">
    <property type="entry name" value="UvrD_C"/>
    <property type="match status" value="1"/>
</dbReference>
<name>A0A0R3L6C3_9BRAD</name>
<evidence type="ECO:0000256" key="6">
    <source>
        <dbReference type="ARBA" id="ARBA00023125"/>
    </source>
</evidence>
<keyword evidence="2 13" id="KW-0547">Nucleotide-binding</keyword>
<dbReference type="EMBL" id="LLXZ01000143">
    <property type="protein sequence ID" value="KRR03476.1"/>
    <property type="molecule type" value="Genomic_DNA"/>
</dbReference>
<feature type="region of interest" description="Disordered" evidence="14">
    <location>
        <begin position="759"/>
        <end position="815"/>
    </location>
</feature>
<feature type="binding site" evidence="13">
    <location>
        <begin position="57"/>
        <end position="64"/>
    </location>
    <ligand>
        <name>ATP</name>
        <dbReference type="ChEBI" id="CHEBI:30616"/>
    </ligand>
</feature>
<dbReference type="EC" id="5.6.2.4" evidence="10"/>
<dbReference type="Pfam" id="PF21196">
    <property type="entry name" value="PcrA_UvrD_tudor"/>
    <property type="match status" value="1"/>
</dbReference>
<dbReference type="InterPro" id="IPR014017">
    <property type="entry name" value="DNA_helicase_UvrD-like_C"/>
</dbReference>
<keyword evidence="3 13" id="KW-0378">Hydrolase</keyword>
<gene>
    <name evidence="17" type="ORF">CQ12_25965</name>
</gene>
<comment type="caution">
    <text evidence="17">The sequence shown here is derived from an EMBL/GenBank/DDBJ whole genome shotgun (WGS) entry which is preliminary data.</text>
</comment>
<evidence type="ECO:0000256" key="3">
    <source>
        <dbReference type="ARBA" id="ARBA00022801"/>
    </source>
</evidence>
<evidence type="ECO:0000256" key="5">
    <source>
        <dbReference type="ARBA" id="ARBA00022840"/>
    </source>
</evidence>
<keyword evidence="6" id="KW-0238">DNA-binding</keyword>
<evidence type="ECO:0000256" key="11">
    <source>
        <dbReference type="ARBA" id="ARBA00034923"/>
    </source>
</evidence>
<feature type="domain" description="UvrD-like helicase C-terminal" evidence="16">
    <location>
        <begin position="380"/>
        <end position="647"/>
    </location>
</feature>
<evidence type="ECO:0000256" key="4">
    <source>
        <dbReference type="ARBA" id="ARBA00022806"/>
    </source>
</evidence>
<dbReference type="GO" id="GO:0005829">
    <property type="term" value="C:cytosol"/>
    <property type="evidence" value="ECO:0007669"/>
    <property type="project" value="TreeGrafter"/>
</dbReference>
<evidence type="ECO:0000256" key="8">
    <source>
        <dbReference type="ARBA" id="ARBA00025289"/>
    </source>
</evidence>
<dbReference type="InterPro" id="IPR013986">
    <property type="entry name" value="DExx_box_DNA_helicase_dom_sf"/>
</dbReference>
<dbReference type="Gene3D" id="1.10.486.10">
    <property type="entry name" value="PCRA, domain 4"/>
    <property type="match status" value="1"/>
</dbReference>
<dbReference type="PANTHER" id="PTHR11070:SF2">
    <property type="entry name" value="ATP-DEPENDENT DNA HELICASE SRS2"/>
    <property type="match status" value="1"/>
</dbReference>
<dbReference type="GO" id="GO:0005524">
    <property type="term" value="F:ATP binding"/>
    <property type="evidence" value="ECO:0007669"/>
    <property type="project" value="UniProtKB-UniRule"/>
</dbReference>
<evidence type="ECO:0000313" key="18">
    <source>
        <dbReference type="Proteomes" id="UP000050863"/>
    </source>
</evidence>
<evidence type="ECO:0000256" key="14">
    <source>
        <dbReference type="SAM" id="MobiDB-lite"/>
    </source>
</evidence>
<evidence type="ECO:0000256" key="13">
    <source>
        <dbReference type="PROSITE-ProRule" id="PRU00560"/>
    </source>
</evidence>
<keyword evidence="7" id="KW-0413">Isomerase</keyword>
<dbReference type="Gene3D" id="1.10.10.160">
    <property type="match status" value="1"/>
</dbReference>
<dbReference type="GO" id="GO:0033202">
    <property type="term" value="C:DNA helicase complex"/>
    <property type="evidence" value="ECO:0007669"/>
    <property type="project" value="TreeGrafter"/>
</dbReference>
<keyword evidence="18" id="KW-1185">Reference proteome</keyword>
<organism evidence="17 18">
    <name type="scientific">Bradyrhizobium jicamae</name>
    <dbReference type="NCBI Taxonomy" id="280332"/>
    <lineage>
        <taxon>Bacteria</taxon>
        <taxon>Pseudomonadati</taxon>
        <taxon>Pseudomonadota</taxon>
        <taxon>Alphaproteobacteria</taxon>
        <taxon>Hyphomicrobiales</taxon>
        <taxon>Nitrobacteraceae</taxon>
        <taxon>Bradyrhizobium</taxon>
    </lineage>
</organism>